<accession>A0A0G4FT97</accession>
<evidence type="ECO:0000313" key="1">
    <source>
        <dbReference type="EMBL" id="CEM17956.1"/>
    </source>
</evidence>
<dbReference type="AlphaFoldDB" id="A0A0G4FT97"/>
<dbReference type="VEuPathDB" id="CryptoDB:Cvel_18646"/>
<protein>
    <submittedName>
        <fullName evidence="1">Uncharacterized protein</fullName>
    </submittedName>
</protein>
<dbReference type="PhylomeDB" id="A0A0G4FT97"/>
<gene>
    <name evidence="1" type="ORF">Cvel_18646</name>
</gene>
<dbReference type="EMBL" id="CDMZ01000614">
    <property type="protein sequence ID" value="CEM17956.1"/>
    <property type="molecule type" value="Genomic_DNA"/>
</dbReference>
<proteinExistence type="predicted"/>
<organism evidence="1">
    <name type="scientific">Chromera velia CCMP2878</name>
    <dbReference type="NCBI Taxonomy" id="1169474"/>
    <lineage>
        <taxon>Eukaryota</taxon>
        <taxon>Sar</taxon>
        <taxon>Alveolata</taxon>
        <taxon>Colpodellida</taxon>
        <taxon>Chromeraceae</taxon>
        <taxon>Chromera</taxon>
    </lineage>
</organism>
<name>A0A0G4FT97_9ALVE</name>
<reference evidence="1" key="1">
    <citation type="submission" date="2014-11" db="EMBL/GenBank/DDBJ databases">
        <authorList>
            <person name="Otto D Thomas"/>
            <person name="Naeem Raeece"/>
        </authorList>
    </citation>
    <scope>NUCLEOTIDE SEQUENCE</scope>
</reference>
<sequence>MEQWESGRLLGMAFLKKVQAVLRETPVEELCPFIHAFEYNPPLLSPVIPGNDPSVSDFHLTLVNQTSQFLRAVRLSSLWQMCRRTDCDISTILGPGDESGLLQEHPFFVDYLLGLNVTWVLDKVRKCVPEKSFYLRMLLVLSLIDPELSLLESNQNIYPKARKDQFYPLLNEAFGRVLESREEHAYSLMQLVAEFNNQACARALVQWVGTQGETSGDSVGRLVDEVLCVSPPPENIRFAERNKSPFEMCVRLGHMNVLAPFLPVTEVPAFLLEPRRSLEGLSLFQAASKGPNPTVLRCMLNMMPPEIRRQALRSKTADKKGMSVFHICCSTPAADTYRTFSELYNAAEALGVDIYGLRDKAGRSVFYACPTTSISYLETLKTGFDRERDIELVGLRPSLFHFFFPEHLNPIPNTVPISDGLVSPLFLVGQVKVNRTRDSNSEVRRAAHLLIERGADPSASNEGKGSLVSLDASRASEGVVVQTPYADGDGRPACVCEGKNRRQQSVCVSSERC</sequence>